<accession>A0A8J7UMP8</accession>
<proteinExistence type="predicted"/>
<comment type="caution">
    <text evidence="1">The sequence shown here is derived from an EMBL/GenBank/DDBJ whole genome shotgun (WGS) entry which is preliminary data.</text>
</comment>
<keyword evidence="2" id="KW-1185">Reference proteome</keyword>
<gene>
    <name evidence="1" type="ORF">J2744_000543</name>
</gene>
<protein>
    <submittedName>
        <fullName evidence="1">Uncharacterized protein</fullName>
    </submittedName>
</protein>
<reference evidence="1 2" key="1">
    <citation type="submission" date="2021-03" db="EMBL/GenBank/DDBJ databases">
        <title>Genomic Encyclopedia of Type Strains, Phase IV (KMG-IV): sequencing the most valuable type-strain genomes for metagenomic binning, comparative biology and taxonomic classification.</title>
        <authorList>
            <person name="Goeker M."/>
        </authorList>
    </citation>
    <scope>NUCLEOTIDE SEQUENCE [LARGE SCALE GENOMIC DNA]</scope>
    <source>
        <strain evidence="1 2">DSM 12287</strain>
    </source>
</reference>
<dbReference type="AlphaFoldDB" id="A0A8J7UMP8"/>
<organism evidence="1 2">
    <name type="scientific">Halorubrum trapanicum</name>
    <dbReference type="NCBI Taxonomy" id="29284"/>
    <lineage>
        <taxon>Archaea</taxon>
        <taxon>Methanobacteriati</taxon>
        <taxon>Methanobacteriota</taxon>
        <taxon>Stenosarchaea group</taxon>
        <taxon>Halobacteria</taxon>
        <taxon>Halobacteriales</taxon>
        <taxon>Haloferacaceae</taxon>
        <taxon>Halorubrum</taxon>
    </lineage>
</organism>
<sequence length="234" mass="26666">MTEVDRIFADISVLLDYCLVYNDGQESANVVFEEISDRGGSIVASEDAYADLNEMISNRQRLFKHLVDSCTEYMNDRELTAADYKNDVLNYTSINQTVDFDVDESLLPDIQSLHDYFDEVGLSDFRNEVDRFMRQGSIQRRQLRKRFFADKGLYSKGGQSATMLRITISGIAEYEAQEVSLVDAAFWCQTQGNQILIRHGSSPHEKRDKLLSAVEEITTGPVSAYSPEEIEERI</sequence>
<evidence type="ECO:0000313" key="2">
    <source>
        <dbReference type="Proteomes" id="UP000770586"/>
    </source>
</evidence>
<evidence type="ECO:0000313" key="1">
    <source>
        <dbReference type="EMBL" id="MBP1900885.1"/>
    </source>
</evidence>
<dbReference type="RefSeq" id="WP_209544176.1">
    <property type="nucleotide sequence ID" value="NZ_BAAADX010000001.1"/>
</dbReference>
<dbReference type="EMBL" id="JAGGKE010000002">
    <property type="protein sequence ID" value="MBP1900885.1"/>
    <property type="molecule type" value="Genomic_DNA"/>
</dbReference>
<dbReference type="Proteomes" id="UP000770586">
    <property type="component" value="Unassembled WGS sequence"/>
</dbReference>
<name>A0A8J7UMP8_9EURY</name>